<reference evidence="3" key="1">
    <citation type="journal article" date="2018" name="Int. J. Syst. Evol. Microbiol.">
        <title>Neptunicella marina gen. nov., sp. nov., isolated from surface seawater.</title>
        <authorList>
            <person name="Liu X."/>
            <person name="Lai Q."/>
            <person name="Du Y."/>
            <person name="Zhang X."/>
            <person name="Liu Z."/>
            <person name="Sun F."/>
            <person name="Shao Z."/>
        </authorList>
    </citation>
    <scope>NUCLEOTIDE SEQUENCE</scope>
    <source>
        <strain evidence="3">S27-2</strain>
    </source>
</reference>
<reference evidence="3" key="2">
    <citation type="submission" date="2020-08" db="EMBL/GenBank/DDBJ databases">
        <authorList>
            <person name="Lai Q."/>
        </authorList>
    </citation>
    <scope>NUCLEOTIDE SEQUENCE</scope>
    <source>
        <strain evidence="3">S27-2</strain>
    </source>
</reference>
<dbReference type="Pfam" id="PF02625">
    <property type="entry name" value="XdhC_CoxI"/>
    <property type="match status" value="1"/>
</dbReference>
<sequence>MNHIVNLLNQWSPRKNECNWALGTIIATEGSCYRKPGAMMLLNDSGQYYGLLSGGCLEADILRQARKCWDSHQARIIEYDSSDEGDFAWQLGLGCGGKVTILLQPITAENHHLELITLHENMLSHNAVNYQIERHSHGYVNKVLERPDTSAKTVPVILSHRIQPPVHLAIFGGGLDALPLVNMATEFGWQITLCDSRMTDTRAVSFKNATRIVRLPLSDIADEPWFGSVDAAIVMNHHIELDANALNLLKNAPLHYLGLLGPGHRTQKVLATAGISEAQLPVLLSNPMGFALGGELPESIALATLAELHSVMFNGRDKPSQKDISGNEP</sequence>
<feature type="domain" description="XdhC Rossmann" evidence="2">
    <location>
        <begin position="168"/>
        <end position="308"/>
    </location>
</feature>
<dbReference type="InterPro" id="IPR052698">
    <property type="entry name" value="MoCofactor_Util/Proc"/>
</dbReference>
<evidence type="ECO:0000313" key="4">
    <source>
        <dbReference type="Proteomes" id="UP000601768"/>
    </source>
</evidence>
<dbReference type="InterPro" id="IPR027051">
    <property type="entry name" value="XdhC_Rossmann_dom"/>
</dbReference>
<dbReference type="Pfam" id="PF13478">
    <property type="entry name" value="XdhC_C"/>
    <property type="match status" value="1"/>
</dbReference>
<comment type="caution">
    <text evidence="3">The sequence shown here is derived from an EMBL/GenBank/DDBJ whole genome shotgun (WGS) entry which is preliminary data.</text>
</comment>
<evidence type="ECO:0000259" key="2">
    <source>
        <dbReference type="Pfam" id="PF13478"/>
    </source>
</evidence>
<dbReference type="RefSeq" id="WP_186505201.1">
    <property type="nucleotide sequence ID" value="NZ_JACNEP010000002.1"/>
</dbReference>
<gene>
    <name evidence="3" type="ORF">H8B19_02450</name>
</gene>
<organism evidence="3 4">
    <name type="scientific">Neptunicella marina</name>
    <dbReference type="NCBI Taxonomy" id="2125989"/>
    <lineage>
        <taxon>Bacteria</taxon>
        <taxon>Pseudomonadati</taxon>
        <taxon>Pseudomonadota</taxon>
        <taxon>Gammaproteobacteria</taxon>
        <taxon>Alteromonadales</taxon>
        <taxon>Alteromonadaceae</taxon>
        <taxon>Neptunicella</taxon>
    </lineage>
</organism>
<dbReference type="Gene3D" id="3.40.50.720">
    <property type="entry name" value="NAD(P)-binding Rossmann-like Domain"/>
    <property type="match status" value="1"/>
</dbReference>
<dbReference type="PANTHER" id="PTHR30388:SF4">
    <property type="entry name" value="MOLYBDENUM COFACTOR INSERTION CHAPERONE PAOD"/>
    <property type="match status" value="1"/>
</dbReference>
<proteinExistence type="predicted"/>
<accession>A0A8J6IQK4</accession>
<dbReference type="EMBL" id="JACNEP010000002">
    <property type="protein sequence ID" value="MBC3764719.1"/>
    <property type="molecule type" value="Genomic_DNA"/>
</dbReference>
<dbReference type="Proteomes" id="UP000601768">
    <property type="component" value="Unassembled WGS sequence"/>
</dbReference>
<protein>
    <submittedName>
        <fullName evidence="3">XdhC family protein</fullName>
    </submittedName>
</protein>
<name>A0A8J6IQK4_9ALTE</name>
<evidence type="ECO:0000313" key="3">
    <source>
        <dbReference type="EMBL" id="MBC3764719.1"/>
    </source>
</evidence>
<dbReference type="AlphaFoldDB" id="A0A8J6IQK4"/>
<dbReference type="InterPro" id="IPR003777">
    <property type="entry name" value="XdhC_CoxI"/>
</dbReference>
<dbReference type="PANTHER" id="PTHR30388">
    <property type="entry name" value="ALDEHYDE OXIDOREDUCTASE MOLYBDENUM COFACTOR ASSEMBLY PROTEIN"/>
    <property type="match status" value="1"/>
</dbReference>
<evidence type="ECO:0000259" key="1">
    <source>
        <dbReference type="Pfam" id="PF02625"/>
    </source>
</evidence>
<feature type="domain" description="XdhC- CoxI" evidence="1">
    <location>
        <begin position="18"/>
        <end position="80"/>
    </location>
</feature>
<keyword evidence="4" id="KW-1185">Reference proteome</keyword>